<feature type="domain" description="HTH crp-type" evidence="4">
    <location>
        <begin position="159"/>
        <end position="209"/>
    </location>
</feature>
<evidence type="ECO:0000256" key="1">
    <source>
        <dbReference type="ARBA" id="ARBA00023015"/>
    </source>
</evidence>
<evidence type="ECO:0000256" key="3">
    <source>
        <dbReference type="ARBA" id="ARBA00023163"/>
    </source>
</evidence>
<dbReference type="RefSeq" id="WP_379046440.1">
    <property type="nucleotide sequence ID" value="NZ_JBHULZ010000040.1"/>
</dbReference>
<dbReference type="InterPro" id="IPR018490">
    <property type="entry name" value="cNMP-bd_dom_sf"/>
</dbReference>
<dbReference type="PANTHER" id="PTHR24567">
    <property type="entry name" value="CRP FAMILY TRANSCRIPTIONAL REGULATORY PROTEIN"/>
    <property type="match status" value="1"/>
</dbReference>
<dbReference type="Gene3D" id="2.60.120.10">
    <property type="entry name" value="Jelly Rolls"/>
    <property type="match status" value="1"/>
</dbReference>
<dbReference type="SUPFAM" id="SSF51206">
    <property type="entry name" value="cAMP-binding domain-like"/>
    <property type="match status" value="1"/>
</dbReference>
<evidence type="ECO:0000256" key="2">
    <source>
        <dbReference type="ARBA" id="ARBA00023125"/>
    </source>
</evidence>
<dbReference type="InterPro" id="IPR050397">
    <property type="entry name" value="Env_Response_Regulators"/>
</dbReference>
<keyword evidence="3" id="KW-0804">Transcription</keyword>
<comment type="caution">
    <text evidence="5">The sequence shown here is derived from an EMBL/GenBank/DDBJ whole genome shotgun (WGS) entry which is preliminary data.</text>
</comment>
<gene>
    <name evidence="5" type="ORF">ACFSQ0_07560</name>
</gene>
<proteinExistence type="predicted"/>
<name>A0ABW5SEM3_9FLAO</name>
<dbReference type="Pfam" id="PF13545">
    <property type="entry name" value="HTH_Crp_2"/>
    <property type="match status" value="1"/>
</dbReference>
<evidence type="ECO:0000259" key="4">
    <source>
        <dbReference type="SMART" id="SM00419"/>
    </source>
</evidence>
<dbReference type="InterPro" id="IPR036388">
    <property type="entry name" value="WH-like_DNA-bd_sf"/>
</dbReference>
<reference evidence="6" key="1">
    <citation type="journal article" date="2019" name="Int. J. Syst. Evol. Microbiol.">
        <title>The Global Catalogue of Microorganisms (GCM) 10K type strain sequencing project: providing services to taxonomists for standard genome sequencing and annotation.</title>
        <authorList>
            <consortium name="The Broad Institute Genomics Platform"/>
            <consortium name="The Broad Institute Genome Sequencing Center for Infectious Disease"/>
            <person name="Wu L."/>
            <person name="Ma J."/>
        </authorList>
    </citation>
    <scope>NUCLEOTIDE SEQUENCE [LARGE SCALE GENOMIC DNA]</scope>
    <source>
        <strain evidence="6">KCTC 42255</strain>
    </source>
</reference>
<dbReference type="Proteomes" id="UP001597357">
    <property type="component" value="Unassembled WGS sequence"/>
</dbReference>
<dbReference type="InterPro" id="IPR014710">
    <property type="entry name" value="RmlC-like_jellyroll"/>
</dbReference>
<keyword evidence="1" id="KW-0805">Transcription regulation</keyword>
<dbReference type="SUPFAM" id="SSF46785">
    <property type="entry name" value="Winged helix' DNA-binding domain"/>
    <property type="match status" value="1"/>
</dbReference>
<dbReference type="SMART" id="SM00419">
    <property type="entry name" value="HTH_CRP"/>
    <property type="match status" value="1"/>
</dbReference>
<dbReference type="InterPro" id="IPR012318">
    <property type="entry name" value="HTH_CRP"/>
</dbReference>
<evidence type="ECO:0000313" key="5">
    <source>
        <dbReference type="EMBL" id="MFD2697845.1"/>
    </source>
</evidence>
<accession>A0ABW5SEM3</accession>
<protein>
    <submittedName>
        <fullName evidence="5">Crp/Fnr family transcriptional regulator</fullName>
    </submittedName>
</protein>
<dbReference type="InterPro" id="IPR036390">
    <property type="entry name" value="WH_DNA-bd_sf"/>
</dbReference>
<dbReference type="PANTHER" id="PTHR24567:SF26">
    <property type="entry name" value="REGULATORY PROTEIN YEIL"/>
    <property type="match status" value="1"/>
</dbReference>
<dbReference type="CDD" id="cd00038">
    <property type="entry name" value="CAP_ED"/>
    <property type="match status" value="1"/>
</dbReference>
<keyword evidence="6" id="KW-1185">Reference proteome</keyword>
<keyword evidence="2" id="KW-0238">DNA-binding</keyword>
<dbReference type="Pfam" id="PF00027">
    <property type="entry name" value="cNMP_binding"/>
    <property type="match status" value="1"/>
</dbReference>
<dbReference type="InterPro" id="IPR000595">
    <property type="entry name" value="cNMP-bd_dom"/>
</dbReference>
<evidence type="ECO:0000313" key="6">
    <source>
        <dbReference type="Proteomes" id="UP001597357"/>
    </source>
</evidence>
<dbReference type="EMBL" id="JBHULZ010000040">
    <property type="protein sequence ID" value="MFD2697845.1"/>
    <property type="molecule type" value="Genomic_DNA"/>
</dbReference>
<sequence>MPNTLDGAYQSLFQPELIAEIEDVGVIKEVKAGEELIQVGDYIRSMPLLLDGAIKISRVDEDGYELLLYFLERGETCAMTLSCCVGHKQSEIKAVAELNSTLLMVPVFKMEEWSSKYKSWRNYVFESYHNRLMEVLSAIDNIAFTKLDERLLRYLESKKKINRSVHLEMTHQEIASDLNSSRVVISRLLKKLEYQGYLKINRNSLELLKV</sequence>
<dbReference type="Gene3D" id="1.10.10.10">
    <property type="entry name" value="Winged helix-like DNA-binding domain superfamily/Winged helix DNA-binding domain"/>
    <property type="match status" value="1"/>
</dbReference>
<organism evidence="5 6">
    <name type="scientific">Mesonia sediminis</name>
    <dbReference type="NCBI Taxonomy" id="1703946"/>
    <lineage>
        <taxon>Bacteria</taxon>
        <taxon>Pseudomonadati</taxon>
        <taxon>Bacteroidota</taxon>
        <taxon>Flavobacteriia</taxon>
        <taxon>Flavobacteriales</taxon>
        <taxon>Flavobacteriaceae</taxon>
        <taxon>Mesonia</taxon>
    </lineage>
</organism>